<dbReference type="PRINTS" id="PR00348">
    <property type="entry name" value="UBIQUITIN"/>
</dbReference>
<dbReference type="KEGG" id="acan:ACA1_043320"/>
<dbReference type="RefSeq" id="XP_004338934.1">
    <property type="nucleotide sequence ID" value="XM_004338886.1"/>
</dbReference>
<dbReference type="Gene3D" id="3.10.20.90">
    <property type="entry name" value="Phosphatidylinositol 3-kinase Catalytic Subunit, Chain A, domain 1"/>
    <property type="match status" value="1"/>
</dbReference>
<evidence type="ECO:0000313" key="3">
    <source>
        <dbReference type="EMBL" id="ELR16921.1"/>
    </source>
</evidence>
<dbReference type="InterPro" id="IPR019956">
    <property type="entry name" value="Ubiquitin_dom"/>
</dbReference>
<gene>
    <name evidence="3" type="ORF">ACA1_043320</name>
</gene>
<dbReference type="VEuPathDB" id="AmoebaDB:ACA1_043320"/>
<dbReference type="Pfam" id="PF00240">
    <property type="entry name" value="ubiquitin"/>
    <property type="match status" value="1"/>
</dbReference>
<evidence type="ECO:0000256" key="1">
    <source>
        <dbReference type="SAM" id="MobiDB-lite"/>
    </source>
</evidence>
<dbReference type="InterPro" id="IPR029071">
    <property type="entry name" value="Ubiquitin-like_domsf"/>
</dbReference>
<feature type="compositionally biased region" description="Basic and acidic residues" evidence="1">
    <location>
        <begin position="204"/>
        <end position="214"/>
    </location>
</feature>
<feature type="domain" description="Ubiquitin-like" evidence="2">
    <location>
        <begin position="1"/>
        <end position="50"/>
    </location>
</feature>
<reference evidence="3 4" key="1">
    <citation type="journal article" date="2013" name="Genome Biol.">
        <title>Genome of Acanthamoeba castellanii highlights extensive lateral gene transfer and early evolution of tyrosine kinase signaling.</title>
        <authorList>
            <person name="Clarke M."/>
            <person name="Lohan A.J."/>
            <person name="Liu B."/>
            <person name="Lagkouvardos I."/>
            <person name="Roy S."/>
            <person name="Zafar N."/>
            <person name="Bertelli C."/>
            <person name="Schilde C."/>
            <person name="Kianianmomeni A."/>
            <person name="Burglin T.R."/>
            <person name="Frech C."/>
            <person name="Turcotte B."/>
            <person name="Kopec K.O."/>
            <person name="Synnott J.M."/>
            <person name="Choo C."/>
            <person name="Paponov I."/>
            <person name="Finkler A."/>
            <person name="Soon Heng Tan C."/>
            <person name="Hutchins A.P."/>
            <person name="Weinmeier T."/>
            <person name="Rattei T."/>
            <person name="Chu J.S."/>
            <person name="Gimenez G."/>
            <person name="Irimia M."/>
            <person name="Rigden D.J."/>
            <person name="Fitzpatrick D.A."/>
            <person name="Lorenzo-Morales J."/>
            <person name="Bateman A."/>
            <person name="Chiu C.H."/>
            <person name="Tang P."/>
            <person name="Hegemann P."/>
            <person name="Fromm H."/>
            <person name="Raoult D."/>
            <person name="Greub G."/>
            <person name="Miranda-Saavedra D."/>
            <person name="Chen N."/>
            <person name="Nash P."/>
            <person name="Ginger M.L."/>
            <person name="Horn M."/>
            <person name="Schaap P."/>
            <person name="Caler L."/>
            <person name="Loftus B."/>
        </authorList>
    </citation>
    <scope>NUCLEOTIDE SEQUENCE [LARGE SCALE GENOMIC DNA]</scope>
    <source>
        <strain evidence="3 4">Neff</strain>
    </source>
</reference>
<dbReference type="InterPro" id="IPR050158">
    <property type="entry name" value="Ubiquitin_ubiquitin-like"/>
</dbReference>
<dbReference type="Proteomes" id="UP000011083">
    <property type="component" value="Unassembled WGS sequence"/>
</dbReference>
<dbReference type="Gene3D" id="2.30.30.380">
    <property type="entry name" value="Zn-finger domain of Sec23/24"/>
    <property type="match status" value="1"/>
</dbReference>
<dbReference type="SUPFAM" id="SSF54236">
    <property type="entry name" value="Ubiquitin-like"/>
    <property type="match status" value="1"/>
</dbReference>
<dbReference type="PROSITE" id="PS50053">
    <property type="entry name" value="UBIQUITIN_2"/>
    <property type="match status" value="1"/>
</dbReference>
<evidence type="ECO:0000313" key="4">
    <source>
        <dbReference type="Proteomes" id="UP000011083"/>
    </source>
</evidence>
<protein>
    <submittedName>
        <fullName evidence="3">Ubiquitin domain containing protein</fullName>
    </submittedName>
</protein>
<dbReference type="GeneID" id="14917568"/>
<proteinExistence type="predicted"/>
<dbReference type="SMART" id="SM00213">
    <property type="entry name" value="UBQ"/>
    <property type="match status" value="1"/>
</dbReference>
<accession>L8GXV7</accession>
<dbReference type="InterPro" id="IPR000626">
    <property type="entry name" value="Ubiquitin-like_dom"/>
</dbReference>
<feature type="region of interest" description="Disordered" evidence="1">
    <location>
        <begin position="195"/>
        <end position="214"/>
    </location>
</feature>
<organism evidence="3 4">
    <name type="scientific">Acanthamoeba castellanii (strain ATCC 30010 / Neff)</name>
    <dbReference type="NCBI Taxonomy" id="1257118"/>
    <lineage>
        <taxon>Eukaryota</taxon>
        <taxon>Amoebozoa</taxon>
        <taxon>Discosea</taxon>
        <taxon>Longamoebia</taxon>
        <taxon>Centramoebida</taxon>
        <taxon>Acanthamoebidae</taxon>
        <taxon>Acanthamoeba</taxon>
    </lineage>
</organism>
<dbReference type="SUPFAM" id="SSF90209">
    <property type="entry name" value="Ran binding protein zinc finger-like"/>
    <property type="match status" value="1"/>
</dbReference>
<dbReference type="InterPro" id="IPR036443">
    <property type="entry name" value="Znf_RanBP2_sf"/>
</dbReference>
<dbReference type="EMBL" id="KB007981">
    <property type="protein sequence ID" value="ELR16921.1"/>
    <property type="molecule type" value="Genomic_DNA"/>
</dbReference>
<keyword evidence="4" id="KW-1185">Reference proteome</keyword>
<dbReference type="STRING" id="1257118.L8GXV7"/>
<evidence type="ECO:0000259" key="2">
    <source>
        <dbReference type="PROSITE" id="PS50053"/>
    </source>
</evidence>
<sequence length="291" mass="32418">MEVTIKTLTGKSFPLTINPTDTIDAVRRKIEAKEGVPVDHQKLTCSGRALAMSNFRSYGEPLDVDRPLAGLLKLQHDDADGSATVQLYLPQIEVVKKGKSTSWQTRRLISPGMFDPHVEYDAVRTIPAEWRAVAITSETTVRSVMSAIEAEYREKYLPKSLLTAQQAAAREYSCSACTFLNPIASARCEMCNTPGPASATEESAGEHELSMQEQRGRSDVPVLVDFLRLYTHKKDTMDIKWQQPPTSEDKKIVSLEPPVYWDDEGERRTVADYSFITTGTVIHLVLGLRGD</sequence>
<dbReference type="PANTHER" id="PTHR10666">
    <property type="entry name" value="UBIQUITIN"/>
    <property type="match status" value="1"/>
</dbReference>
<dbReference type="AlphaFoldDB" id="L8GXV7"/>
<dbReference type="CDD" id="cd17039">
    <property type="entry name" value="Ubl_ubiquitin_like"/>
    <property type="match status" value="1"/>
</dbReference>
<name>L8GXV7_ACACF</name>